<dbReference type="InterPro" id="IPR015944">
    <property type="entry name" value="Gly-tRNA-synth_bsu"/>
</dbReference>
<dbReference type="InterPro" id="IPR008909">
    <property type="entry name" value="DALR_anticod-bd"/>
</dbReference>
<proteinExistence type="inferred from homology"/>
<comment type="subunit">
    <text evidence="10">Tetramer of two alpha and two beta subunits.</text>
</comment>
<evidence type="ECO:0000256" key="1">
    <source>
        <dbReference type="ARBA" id="ARBA00004496"/>
    </source>
</evidence>
<sequence length="693" mass="75017">MKTLLFEIGTEEIPAGYIRPALDFLANAVADRLKENRIDAGEVTTCGTPRRLTVMVTRVAESQKAETTEVTGPPESVGYDADGTPKMPAVKFAEKVGIDVTEIEIKETKKGRYLCASVAEEVKATVEVLSEILPELIHKMPFPKTMRWADLSVTFARPVQNIVALLGDAVIPFSFGNVTSGNASFGHRFMSPGPVVIENPDTYLETLEAVHVIADFDARRAMVKERVTEAAKEAGGFLLPDGELFDTVTNLIEYPVVVVGTFDEDFLAVPDEVLITSMREHQKYFAVVDEAGKLKNAFLVVNNTRVKDLSLVRRGHEKVLRARLADAKFFFDQDLKESPDAWVERLKGVLFQAKLGTVHDKVGRIKHLAGVLAEAAGASSDVATHTTRAAELCKADLVSHMVVEFTKLQGVMGRVYAERAGEDAAVAAAIQEHYKPLYSGGELPQTDEGALLALADKLDTLCGCFAAGLIPTGGADPYALRRQAIGIAQIMVKMGYAFPLRPVLEEGVAAYADRIEVNTGETVSAIIDFIRGRIDHLLFEEGYAKDVVASVTAVGINVVPDIWMRVKALSELKEKADFEAVAAAFKRVVNIIKKADLAGGVASVDPALFEHDSEKELVNAFTATRTEVEDALKDGGYARALSAVAGLRPSVDRFFEDVMVMAEDASVRANRLAILAGIAGLFGDIADFSKLSA</sequence>
<dbReference type="RefSeq" id="WP_092213806.1">
    <property type="nucleotide sequence ID" value="NZ_FMUX01000019.1"/>
</dbReference>
<keyword evidence="7 10" id="KW-0648">Protein biosynthesis</keyword>
<comment type="catalytic activity">
    <reaction evidence="9 10">
        <text>tRNA(Gly) + glycine + ATP = glycyl-tRNA(Gly) + AMP + diphosphate</text>
        <dbReference type="Rhea" id="RHEA:16013"/>
        <dbReference type="Rhea" id="RHEA-COMP:9664"/>
        <dbReference type="Rhea" id="RHEA-COMP:9683"/>
        <dbReference type="ChEBI" id="CHEBI:30616"/>
        <dbReference type="ChEBI" id="CHEBI:33019"/>
        <dbReference type="ChEBI" id="CHEBI:57305"/>
        <dbReference type="ChEBI" id="CHEBI:78442"/>
        <dbReference type="ChEBI" id="CHEBI:78522"/>
        <dbReference type="ChEBI" id="CHEBI:456215"/>
        <dbReference type="EC" id="6.1.1.14"/>
    </reaction>
</comment>
<dbReference type="PRINTS" id="PR01045">
    <property type="entry name" value="TRNASYNTHGB"/>
</dbReference>
<evidence type="ECO:0000256" key="4">
    <source>
        <dbReference type="ARBA" id="ARBA00022598"/>
    </source>
</evidence>
<dbReference type="GO" id="GO:0005829">
    <property type="term" value="C:cytosol"/>
    <property type="evidence" value="ECO:0007669"/>
    <property type="project" value="TreeGrafter"/>
</dbReference>
<keyword evidence="3 10" id="KW-0963">Cytoplasm</keyword>
<dbReference type="PROSITE" id="PS50861">
    <property type="entry name" value="AA_TRNA_LIGASE_II_GLYAB"/>
    <property type="match status" value="1"/>
</dbReference>
<dbReference type="PANTHER" id="PTHR30075">
    <property type="entry name" value="GLYCYL-TRNA SYNTHETASE"/>
    <property type="match status" value="1"/>
</dbReference>
<feature type="domain" description="DALR anticodon binding" evidence="12">
    <location>
        <begin position="587"/>
        <end position="691"/>
    </location>
</feature>
<dbReference type="Proteomes" id="UP000198870">
    <property type="component" value="Unassembled WGS sequence"/>
</dbReference>
<dbReference type="OrthoDB" id="9775440at2"/>
<gene>
    <name evidence="10" type="primary">glyS</name>
    <name evidence="13" type="ORF">SAMN05216233_119103</name>
</gene>
<evidence type="ECO:0000256" key="11">
    <source>
        <dbReference type="SAM" id="MobiDB-lite"/>
    </source>
</evidence>
<comment type="similarity">
    <text evidence="2 10">Belongs to the class-II aminoacyl-tRNA synthetase family.</text>
</comment>
<keyword evidence="8 10" id="KW-0030">Aminoacyl-tRNA synthetase</keyword>
<dbReference type="HAMAP" id="MF_00255">
    <property type="entry name" value="Gly_tRNA_synth_beta"/>
    <property type="match status" value="1"/>
</dbReference>
<comment type="subcellular location">
    <subcellularLocation>
        <location evidence="1 10">Cytoplasm</location>
    </subcellularLocation>
</comment>
<evidence type="ECO:0000256" key="5">
    <source>
        <dbReference type="ARBA" id="ARBA00022741"/>
    </source>
</evidence>
<evidence type="ECO:0000256" key="3">
    <source>
        <dbReference type="ARBA" id="ARBA00022490"/>
    </source>
</evidence>
<evidence type="ECO:0000256" key="6">
    <source>
        <dbReference type="ARBA" id="ARBA00022840"/>
    </source>
</evidence>
<evidence type="ECO:0000256" key="9">
    <source>
        <dbReference type="ARBA" id="ARBA00047937"/>
    </source>
</evidence>
<dbReference type="GO" id="GO:0004820">
    <property type="term" value="F:glycine-tRNA ligase activity"/>
    <property type="evidence" value="ECO:0007669"/>
    <property type="project" value="UniProtKB-UniRule"/>
</dbReference>
<keyword evidence="6 10" id="KW-0067">ATP-binding</keyword>
<dbReference type="GO" id="GO:0005524">
    <property type="term" value="F:ATP binding"/>
    <property type="evidence" value="ECO:0007669"/>
    <property type="project" value="UniProtKB-UniRule"/>
</dbReference>
<evidence type="ECO:0000256" key="8">
    <source>
        <dbReference type="ARBA" id="ARBA00023146"/>
    </source>
</evidence>
<dbReference type="NCBIfam" id="TIGR00211">
    <property type="entry name" value="glyS"/>
    <property type="match status" value="1"/>
</dbReference>
<name>A0A1G5IH94_9BACT</name>
<dbReference type="EMBL" id="FMUX01000019">
    <property type="protein sequence ID" value="SCY74768.1"/>
    <property type="molecule type" value="Genomic_DNA"/>
</dbReference>
<keyword evidence="5 10" id="KW-0547">Nucleotide-binding</keyword>
<dbReference type="PANTHER" id="PTHR30075:SF2">
    <property type="entry name" value="GLYCINE--TRNA LIGASE, CHLOROPLASTIC_MITOCHONDRIAL 2"/>
    <property type="match status" value="1"/>
</dbReference>
<dbReference type="InterPro" id="IPR006194">
    <property type="entry name" value="Gly-tRNA-synth_heterodimer"/>
</dbReference>
<organism evidence="13 14">
    <name type="scientific">Desulfoluna spongiiphila</name>
    <dbReference type="NCBI Taxonomy" id="419481"/>
    <lineage>
        <taxon>Bacteria</taxon>
        <taxon>Pseudomonadati</taxon>
        <taxon>Thermodesulfobacteriota</taxon>
        <taxon>Desulfobacteria</taxon>
        <taxon>Desulfobacterales</taxon>
        <taxon>Desulfolunaceae</taxon>
        <taxon>Desulfoluna</taxon>
    </lineage>
</organism>
<dbReference type="SMART" id="SM00836">
    <property type="entry name" value="DALR_1"/>
    <property type="match status" value="1"/>
</dbReference>
<dbReference type="GO" id="GO:0006420">
    <property type="term" value="P:arginyl-tRNA aminoacylation"/>
    <property type="evidence" value="ECO:0007669"/>
    <property type="project" value="InterPro"/>
</dbReference>
<accession>A0A1G5IH94</accession>
<protein>
    <recommendedName>
        <fullName evidence="10">Glycine--tRNA ligase beta subunit</fullName>
        <ecNumber evidence="10">6.1.1.14</ecNumber>
    </recommendedName>
    <alternativeName>
        <fullName evidence="10">Glycyl-tRNA synthetase beta subunit</fullName>
        <shortName evidence="10">GlyRS</shortName>
    </alternativeName>
</protein>
<evidence type="ECO:0000256" key="2">
    <source>
        <dbReference type="ARBA" id="ARBA00008226"/>
    </source>
</evidence>
<evidence type="ECO:0000256" key="7">
    <source>
        <dbReference type="ARBA" id="ARBA00022917"/>
    </source>
</evidence>
<dbReference type="GO" id="GO:0004814">
    <property type="term" value="F:arginine-tRNA ligase activity"/>
    <property type="evidence" value="ECO:0007669"/>
    <property type="project" value="InterPro"/>
</dbReference>
<evidence type="ECO:0000313" key="14">
    <source>
        <dbReference type="Proteomes" id="UP000198870"/>
    </source>
</evidence>
<evidence type="ECO:0000256" key="10">
    <source>
        <dbReference type="HAMAP-Rule" id="MF_00255"/>
    </source>
</evidence>
<dbReference type="SUPFAM" id="SSF109604">
    <property type="entry name" value="HD-domain/PDEase-like"/>
    <property type="match status" value="1"/>
</dbReference>
<reference evidence="13 14" key="1">
    <citation type="submission" date="2016-10" db="EMBL/GenBank/DDBJ databases">
        <authorList>
            <person name="de Groot N.N."/>
        </authorList>
    </citation>
    <scope>NUCLEOTIDE SEQUENCE [LARGE SCALE GENOMIC DNA]</scope>
    <source>
        <strain evidence="13 14">AA1</strain>
    </source>
</reference>
<keyword evidence="14" id="KW-1185">Reference proteome</keyword>
<dbReference type="STRING" id="419481.SAMN05216233_119103"/>
<dbReference type="EC" id="6.1.1.14" evidence="10"/>
<dbReference type="AlphaFoldDB" id="A0A1G5IH94"/>
<dbReference type="GO" id="GO:0006426">
    <property type="term" value="P:glycyl-tRNA aminoacylation"/>
    <property type="evidence" value="ECO:0007669"/>
    <property type="project" value="UniProtKB-UniRule"/>
</dbReference>
<keyword evidence="4 10" id="KW-0436">Ligase</keyword>
<evidence type="ECO:0000313" key="13">
    <source>
        <dbReference type="EMBL" id="SCY74768.1"/>
    </source>
</evidence>
<dbReference type="Pfam" id="PF05746">
    <property type="entry name" value="DALR_1"/>
    <property type="match status" value="1"/>
</dbReference>
<dbReference type="Pfam" id="PF02092">
    <property type="entry name" value="tRNA_synt_2f"/>
    <property type="match status" value="1"/>
</dbReference>
<evidence type="ECO:0000259" key="12">
    <source>
        <dbReference type="SMART" id="SM00836"/>
    </source>
</evidence>
<feature type="region of interest" description="Disordered" evidence="11">
    <location>
        <begin position="63"/>
        <end position="83"/>
    </location>
</feature>